<dbReference type="EMBL" id="ML996114">
    <property type="protein sequence ID" value="KAF2737701.1"/>
    <property type="molecule type" value="Genomic_DNA"/>
</dbReference>
<evidence type="ECO:0000313" key="3">
    <source>
        <dbReference type="Proteomes" id="UP000799444"/>
    </source>
</evidence>
<protein>
    <submittedName>
        <fullName evidence="2">Uncharacterized protein</fullName>
    </submittedName>
</protein>
<feature type="non-terminal residue" evidence="2">
    <location>
        <position position="80"/>
    </location>
</feature>
<keyword evidence="1" id="KW-0812">Transmembrane</keyword>
<gene>
    <name evidence="2" type="ORF">EJ04DRAFT_510135</name>
</gene>
<keyword evidence="3" id="KW-1185">Reference proteome</keyword>
<organism evidence="2 3">
    <name type="scientific">Polyplosphaeria fusca</name>
    <dbReference type="NCBI Taxonomy" id="682080"/>
    <lineage>
        <taxon>Eukaryota</taxon>
        <taxon>Fungi</taxon>
        <taxon>Dikarya</taxon>
        <taxon>Ascomycota</taxon>
        <taxon>Pezizomycotina</taxon>
        <taxon>Dothideomycetes</taxon>
        <taxon>Pleosporomycetidae</taxon>
        <taxon>Pleosporales</taxon>
        <taxon>Tetraplosphaeriaceae</taxon>
        <taxon>Polyplosphaeria</taxon>
    </lineage>
</organism>
<accession>A0A9P4V5Q7</accession>
<feature type="transmembrane region" description="Helical" evidence="1">
    <location>
        <begin position="52"/>
        <end position="75"/>
    </location>
</feature>
<dbReference type="OrthoDB" id="5353310at2759"/>
<dbReference type="Proteomes" id="UP000799444">
    <property type="component" value="Unassembled WGS sequence"/>
</dbReference>
<sequence length="80" mass="9268">MAIVRDPAFWKRFSVAVHNDDADRAARSQRPTLKHSDSWLESQLKKKKQRTWMCWAFWLVFAILVAGVVVTILLLKSKGI</sequence>
<keyword evidence="1" id="KW-1133">Transmembrane helix</keyword>
<proteinExistence type="predicted"/>
<reference evidence="2" key="1">
    <citation type="journal article" date="2020" name="Stud. Mycol.">
        <title>101 Dothideomycetes genomes: a test case for predicting lifestyles and emergence of pathogens.</title>
        <authorList>
            <person name="Haridas S."/>
            <person name="Albert R."/>
            <person name="Binder M."/>
            <person name="Bloem J."/>
            <person name="Labutti K."/>
            <person name="Salamov A."/>
            <person name="Andreopoulos B."/>
            <person name="Baker S."/>
            <person name="Barry K."/>
            <person name="Bills G."/>
            <person name="Bluhm B."/>
            <person name="Cannon C."/>
            <person name="Castanera R."/>
            <person name="Culley D."/>
            <person name="Daum C."/>
            <person name="Ezra D."/>
            <person name="Gonzalez J."/>
            <person name="Henrissat B."/>
            <person name="Kuo A."/>
            <person name="Liang C."/>
            <person name="Lipzen A."/>
            <person name="Lutzoni F."/>
            <person name="Magnuson J."/>
            <person name="Mondo S."/>
            <person name="Nolan M."/>
            <person name="Ohm R."/>
            <person name="Pangilinan J."/>
            <person name="Park H.-J."/>
            <person name="Ramirez L."/>
            <person name="Alfaro M."/>
            <person name="Sun H."/>
            <person name="Tritt A."/>
            <person name="Yoshinaga Y."/>
            <person name="Zwiers L.-H."/>
            <person name="Turgeon B."/>
            <person name="Goodwin S."/>
            <person name="Spatafora J."/>
            <person name="Crous P."/>
            <person name="Grigoriev I."/>
        </authorList>
    </citation>
    <scope>NUCLEOTIDE SEQUENCE</scope>
    <source>
        <strain evidence="2">CBS 125425</strain>
    </source>
</reference>
<keyword evidence="1" id="KW-0472">Membrane</keyword>
<name>A0A9P4V5Q7_9PLEO</name>
<comment type="caution">
    <text evidence="2">The sequence shown here is derived from an EMBL/GenBank/DDBJ whole genome shotgun (WGS) entry which is preliminary data.</text>
</comment>
<evidence type="ECO:0000313" key="2">
    <source>
        <dbReference type="EMBL" id="KAF2737701.1"/>
    </source>
</evidence>
<evidence type="ECO:0000256" key="1">
    <source>
        <dbReference type="SAM" id="Phobius"/>
    </source>
</evidence>
<dbReference type="AlphaFoldDB" id="A0A9P4V5Q7"/>